<evidence type="ECO:0000256" key="2">
    <source>
        <dbReference type="ARBA" id="ARBA00022448"/>
    </source>
</evidence>
<comment type="similarity">
    <text evidence="1">Belongs to the ABC transporter superfamily.</text>
</comment>
<comment type="caution">
    <text evidence="6">The sequence shown here is derived from an EMBL/GenBank/DDBJ whole genome shotgun (WGS) entry which is preliminary data.</text>
</comment>
<evidence type="ECO:0000313" key="6">
    <source>
        <dbReference type="EMBL" id="KHF43423.1"/>
    </source>
</evidence>
<name>A0A837D6N3_9PSEU</name>
<dbReference type="AlphaFoldDB" id="A0A837D6N3"/>
<evidence type="ECO:0000256" key="1">
    <source>
        <dbReference type="ARBA" id="ARBA00005417"/>
    </source>
</evidence>
<dbReference type="SMART" id="SM00382">
    <property type="entry name" value="AAA"/>
    <property type="match status" value="1"/>
</dbReference>
<keyword evidence="3" id="KW-0547">Nucleotide-binding</keyword>
<evidence type="ECO:0000313" key="7">
    <source>
        <dbReference type="Proteomes" id="UP000030848"/>
    </source>
</evidence>
<feature type="domain" description="ABC transporter" evidence="5">
    <location>
        <begin position="3"/>
        <end position="224"/>
    </location>
</feature>
<dbReference type="Gene3D" id="3.40.50.300">
    <property type="entry name" value="P-loop containing nucleotide triphosphate hydrolases"/>
    <property type="match status" value="1"/>
</dbReference>
<keyword evidence="4" id="KW-0067">ATP-binding</keyword>
<dbReference type="GO" id="GO:0005524">
    <property type="term" value="F:ATP binding"/>
    <property type="evidence" value="ECO:0007669"/>
    <property type="project" value="UniProtKB-KW"/>
</dbReference>
<dbReference type="InterPro" id="IPR017871">
    <property type="entry name" value="ABC_transporter-like_CS"/>
</dbReference>
<dbReference type="InterPro" id="IPR003439">
    <property type="entry name" value="ABC_transporter-like_ATP-bd"/>
</dbReference>
<accession>A0A837D6N3</accession>
<evidence type="ECO:0000256" key="4">
    <source>
        <dbReference type="ARBA" id="ARBA00022840"/>
    </source>
</evidence>
<dbReference type="GO" id="GO:0016887">
    <property type="term" value="F:ATP hydrolysis activity"/>
    <property type="evidence" value="ECO:0007669"/>
    <property type="project" value="InterPro"/>
</dbReference>
<dbReference type="PANTHER" id="PTHR43335:SF2">
    <property type="entry name" value="ABC TRANSPORTER, ATP-BINDING PROTEIN"/>
    <property type="match status" value="1"/>
</dbReference>
<dbReference type="RefSeq" id="WP_015786481.1">
    <property type="nucleotide sequence ID" value="NZ_FOWS01000001.1"/>
</dbReference>
<sequence>MRIALEKVSFRYGRRPALSDVTWEVLPGVTGLLGPNGAGKTTLLNLLVGLTRPSSGSITIDGGDRRPAVGFVPQRFSTAGEMRVVDTVSYAAWVNGVARSECRAAAARALAEVELAERAGDRVRSLSGGQRQRLGIAAALAHRPQLVVLDEPTSGLDPGQRLRAREIISALGTRYTVVLSTHLIEDIANVCERVAVLAQGRLVFDGTVGGFTALVDDAEASGTLGSPFERAYESLISSLGDARD</sequence>
<reference evidence="6 7" key="1">
    <citation type="submission" date="2014-10" db="EMBL/GenBank/DDBJ databases">
        <title>Genome sequence of Micropolyspora internatus JCM3315.</title>
        <authorList>
            <person name="Shin S.-K."/>
            <person name="Yi H."/>
        </authorList>
    </citation>
    <scope>NUCLEOTIDE SEQUENCE [LARGE SCALE GENOMIC DNA]</scope>
    <source>
        <strain evidence="6 7">JCM 3315</strain>
    </source>
</reference>
<dbReference type="Proteomes" id="UP000030848">
    <property type="component" value="Unassembled WGS sequence"/>
</dbReference>
<dbReference type="OrthoDB" id="9804819at2"/>
<dbReference type="PROSITE" id="PS00211">
    <property type="entry name" value="ABC_TRANSPORTER_1"/>
    <property type="match status" value="1"/>
</dbReference>
<dbReference type="PANTHER" id="PTHR43335">
    <property type="entry name" value="ABC TRANSPORTER, ATP-BINDING PROTEIN"/>
    <property type="match status" value="1"/>
</dbReference>
<gene>
    <name evidence="6" type="ORF">MINT15_36250</name>
</gene>
<dbReference type="InterPro" id="IPR003593">
    <property type="entry name" value="AAA+_ATPase"/>
</dbReference>
<protein>
    <submittedName>
        <fullName evidence="6">Multidrug ABC transporter ATPase</fullName>
    </submittedName>
</protein>
<dbReference type="SUPFAM" id="SSF52540">
    <property type="entry name" value="P-loop containing nucleoside triphosphate hydrolases"/>
    <property type="match status" value="1"/>
</dbReference>
<dbReference type="PROSITE" id="PS50893">
    <property type="entry name" value="ABC_TRANSPORTER_2"/>
    <property type="match status" value="1"/>
</dbReference>
<evidence type="ECO:0000256" key="3">
    <source>
        <dbReference type="ARBA" id="ARBA00022741"/>
    </source>
</evidence>
<dbReference type="EMBL" id="JRZE01000006">
    <property type="protein sequence ID" value="KHF43423.1"/>
    <property type="molecule type" value="Genomic_DNA"/>
</dbReference>
<evidence type="ECO:0000259" key="5">
    <source>
        <dbReference type="PROSITE" id="PS50893"/>
    </source>
</evidence>
<keyword evidence="2" id="KW-0813">Transport</keyword>
<dbReference type="OMA" id="NREDLMV"/>
<proteinExistence type="inferred from homology"/>
<dbReference type="Pfam" id="PF00005">
    <property type="entry name" value="ABC_tran"/>
    <property type="match status" value="1"/>
</dbReference>
<organism evidence="6 7">
    <name type="scientific">Saccharomonospora viridis</name>
    <dbReference type="NCBI Taxonomy" id="1852"/>
    <lineage>
        <taxon>Bacteria</taxon>
        <taxon>Bacillati</taxon>
        <taxon>Actinomycetota</taxon>
        <taxon>Actinomycetes</taxon>
        <taxon>Pseudonocardiales</taxon>
        <taxon>Pseudonocardiaceae</taxon>
        <taxon>Saccharomonospora</taxon>
    </lineage>
</organism>
<dbReference type="InterPro" id="IPR027417">
    <property type="entry name" value="P-loop_NTPase"/>
</dbReference>